<dbReference type="InterPro" id="IPR001650">
    <property type="entry name" value="Helicase_C-like"/>
</dbReference>
<dbReference type="EMBL" id="CP019236">
    <property type="protein sequence ID" value="APW36410.1"/>
    <property type="molecule type" value="Genomic_DNA"/>
</dbReference>
<name>A0A1P8JRP1_9BURK</name>
<evidence type="ECO:0008006" key="6">
    <source>
        <dbReference type="Google" id="ProtNLM"/>
    </source>
</evidence>
<dbReference type="SMART" id="SM00487">
    <property type="entry name" value="DEXDc"/>
    <property type="match status" value="1"/>
</dbReference>
<evidence type="ECO:0000259" key="3">
    <source>
        <dbReference type="PROSITE" id="PS51194"/>
    </source>
</evidence>
<organism evidence="4 5">
    <name type="scientific">Rhodoferax koreensis</name>
    <dbReference type="NCBI Taxonomy" id="1842727"/>
    <lineage>
        <taxon>Bacteria</taxon>
        <taxon>Pseudomonadati</taxon>
        <taxon>Pseudomonadota</taxon>
        <taxon>Betaproteobacteria</taxon>
        <taxon>Burkholderiales</taxon>
        <taxon>Comamonadaceae</taxon>
        <taxon>Rhodoferax</taxon>
    </lineage>
</organism>
<dbReference type="InterPro" id="IPR014001">
    <property type="entry name" value="Helicase_ATP-bd"/>
</dbReference>
<dbReference type="InterPro" id="IPR050742">
    <property type="entry name" value="Helicase_Restrict-Modif_Enz"/>
</dbReference>
<dbReference type="Proteomes" id="UP000186609">
    <property type="component" value="Chromosome"/>
</dbReference>
<dbReference type="CDD" id="cd09179">
    <property type="entry name" value="PLDc_N_DEXD_a"/>
    <property type="match status" value="1"/>
</dbReference>
<dbReference type="InterPro" id="IPR006935">
    <property type="entry name" value="Helicase/UvrB_N"/>
</dbReference>
<dbReference type="GO" id="GO:0005829">
    <property type="term" value="C:cytosol"/>
    <property type="evidence" value="ECO:0007669"/>
    <property type="project" value="TreeGrafter"/>
</dbReference>
<gene>
    <name evidence="4" type="ORF">RD110_03650</name>
</gene>
<dbReference type="GO" id="GO:0003677">
    <property type="term" value="F:DNA binding"/>
    <property type="evidence" value="ECO:0007669"/>
    <property type="project" value="InterPro"/>
</dbReference>
<dbReference type="PANTHER" id="PTHR47396:SF1">
    <property type="entry name" value="ATP-DEPENDENT HELICASE IRC3-RELATED"/>
    <property type="match status" value="1"/>
</dbReference>
<dbReference type="Pfam" id="PF00271">
    <property type="entry name" value="Helicase_C"/>
    <property type="match status" value="1"/>
</dbReference>
<reference evidence="4 5" key="1">
    <citation type="submission" date="2017-01" db="EMBL/GenBank/DDBJ databases">
        <authorList>
            <person name="Mah S.A."/>
            <person name="Swanson W.J."/>
            <person name="Moy G.W."/>
            <person name="Vacquier V.D."/>
        </authorList>
    </citation>
    <scope>NUCLEOTIDE SEQUENCE [LARGE SCALE GENOMIC DNA]</scope>
    <source>
        <strain evidence="4 5">DCY110</strain>
    </source>
</reference>
<accession>A0A1P8JRP1</accession>
<dbReference type="RefSeq" id="WP_076196793.1">
    <property type="nucleotide sequence ID" value="NZ_CP019236.1"/>
</dbReference>
<protein>
    <recommendedName>
        <fullName evidence="6">DNA repair helicase</fullName>
    </recommendedName>
</protein>
<evidence type="ECO:0000256" key="1">
    <source>
        <dbReference type="SAM" id="MobiDB-lite"/>
    </source>
</evidence>
<dbReference type="Pfam" id="PF04851">
    <property type="entry name" value="ResIII"/>
    <property type="match status" value="1"/>
</dbReference>
<feature type="region of interest" description="Disordered" evidence="1">
    <location>
        <begin position="227"/>
        <end position="253"/>
    </location>
</feature>
<dbReference type="SUPFAM" id="SSF52540">
    <property type="entry name" value="P-loop containing nucleoside triphosphate hydrolases"/>
    <property type="match status" value="1"/>
</dbReference>
<dbReference type="OrthoDB" id="9804086at2"/>
<proteinExistence type="predicted"/>
<keyword evidence="5" id="KW-1185">Reference proteome</keyword>
<dbReference type="PANTHER" id="PTHR47396">
    <property type="entry name" value="TYPE I RESTRICTION ENZYME ECOKI R PROTEIN"/>
    <property type="match status" value="1"/>
</dbReference>
<dbReference type="SMART" id="SM00490">
    <property type="entry name" value="HELICc"/>
    <property type="match status" value="1"/>
</dbReference>
<dbReference type="KEGG" id="rhy:RD110_03650"/>
<dbReference type="InterPro" id="IPR027417">
    <property type="entry name" value="P-loop_NTPase"/>
</dbReference>
<dbReference type="REBASE" id="883722">
    <property type="entry name" value="RspT118DndEP"/>
</dbReference>
<feature type="domain" description="Helicase C-terminal" evidence="3">
    <location>
        <begin position="513"/>
        <end position="689"/>
    </location>
</feature>
<evidence type="ECO:0000313" key="4">
    <source>
        <dbReference type="EMBL" id="APW36410.1"/>
    </source>
</evidence>
<feature type="domain" description="Helicase ATP-binding" evidence="2">
    <location>
        <begin position="268"/>
        <end position="436"/>
    </location>
</feature>
<dbReference type="GO" id="GO:0016787">
    <property type="term" value="F:hydrolase activity"/>
    <property type="evidence" value="ECO:0007669"/>
    <property type="project" value="InterPro"/>
</dbReference>
<evidence type="ECO:0000259" key="2">
    <source>
        <dbReference type="PROSITE" id="PS51192"/>
    </source>
</evidence>
<dbReference type="GO" id="GO:0005524">
    <property type="term" value="F:ATP binding"/>
    <property type="evidence" value="ECO:0007669"/>
    <property type="project" value="InterPro"/>
</dbReference>
<dbReference type="AlphaFoldDB" id="A0A1P8JRP1"/>
<evidence type="ECO:0000313" key="5">
    <source>
        <dbReference type="Proteomes" id="UP000186609"/>
    </source>
</evidence>
<dbReference type="PROSITE" id="PS51192">
    <property type="entry name" value="HELICASE_ATP_BIND_1"/>
    <property type="match status" value="1"/>
</dbReference>
<dbReference type="Gene3D" id="3.40.50.300">
    <property type="entry name" value="P-loop containing nucleotide triphosphate hydrolases"/>
    <property type="match status" value="2"/>
</dbReference>
<dbReference type="PROSITE" id="PS51194">
    <property type="entry name" value="HELICASE_CTER"/>
    <property type="match status" value="1"/>
</dbReference>
<sequence length="697" mass="77744">MSLQSIKPKISYRSDAGNVVDDFYVPCMTNAVLYRRAVGYFTSGSLSLAARGAARLIKSGGKIQLITSPQLSAEDTEAIEKGYESRGQRIRKLFETELEQLQDELERERLNALAWLISINALEIKLALRVDPRTGKLGRGIYHEKIGVFEDSSGAMIAFTGSQNETTGGLVSNFESIDVYWSWDDPHGRTRAKAADFDDLWAGAPGNPALLVEDFTEIAKEVLAKFRRDQPPEFDPDEEQVRRTKRGPRSPQIPETIRLQDHQLLGIRNWVAAGGKGVLQMATGAGKTITALAAAVRLYEQMGLQALIVVCPYRHLVQQWCREAESFGFDPLLAFESINRWAERLTAQLNDVHSGTRKFMCVLTTNSTFSSDSFQSRLRYFPATTFIVGDEVHNLGSENLASALPEKITLRLGLSATPERWFDLEGTARIFNYFGPVIEPKFTLKMALNKGVLVPYRYVPILIELDDDERKRYLEISAKIAKLWNADAESTSLKFQLLERGRLVASARNKLVALTQLFSSTLQGQSHFLVYCGDGTVETETDLGVARQVDEAMRLLGSDLGMRVSKYTADENLDQREVLRKGIDDGTLQGLVAIRCLDEGVDIPSIQTAIILASSSNPRQFIQRRGRVLRRAPGKDAAVVYDMVVVPPEEGVVGESERSLLRKELVRFVEFADLAINSGEARAKILPLQKKFNLMDL</sequence>
<dbReference type="STRING" id="1842727.RD110_03650"/>